<keyword evidence="8" id="KW-1185">Reference proteome</keyword>
<dbReference type="GO" id="GO:0046210">
    <property type="term" value="P:nitric oxide catabolic process"/>
    <property type="evidence" value="ECO:0007669"/>
    <property type="project" value="TreeGrafter"/>
</dbReference>
<dbReference type="OrthoDB" id="9801223at2"/>
<dbReference type="GO" id="GO:0005344">
    <property type="term" value="F:oxygen carrier activity"/>
    <property type="evidence" value="ECO:0007669"/>
    <property type="project" value="UniProtKB-KW"/>
</dbReference>
<evidence type="ECO:0000256" key="3">
    <source>
        <dbReference type="ARBA" id="ARBA00022723"/>
    </source>
</evidence>
<dbReference type="InterPro" id="IPR000971">
    <property type="entry name" value="Globin"/>
</dbReference>
<proteinExistence type="inferred from homology"/>
<dbReference type="GO" id="GO:0071500">
    <property type="term" value="P:cellular response to nitrosative stress"/>
    <property type="evidence" value="ECO:0007669"/>
    <property type="project" value="TreeGrafter"/>
</dbReference>
<dbReference type="KEGG" id="pgin:FRZ67_14325"/>
<dbReference type="GO" id="GO:0008941">
    <property type="term" value="F:nitric oxide dioxygenase NAD(P)H activity"/>
    <property type="evidence" value="ECO:0007669"/>
    <property type="project" value="TreeGrafter"/>
</dbReference>
<dbReference type="Proteomes" id="UP000321533">
    <property type="component" value="Chromosome"/>
</dbReference>
<accession>A0A5B8VAP4</accession>
<dbReference type="RefSeq" id="WP_147190412.1">
    <property type="nucleotide sequence ID" value="NZ_CP042435.1"/>
</dbReference>
<name>A0A5B8VAP4_9BACT</name>
<dbReference type="EMBL" id="CP042435">
    <property type="protein sequence ID" value="QEC68422.1"/>
    <property type="molecule type" value="Genomic_DNA"/>
</dbReference>
<keyword evidence="2 5" id="KW-0561">Oxygen transport</keyword>
<comment type="similarity">
    <text evidence="5">Belongs to the globin family.</text>
</comment>
<reference evidence="7 8" key="1">
    <citation type="journal article" date="2016" name="Int. J. Syst. Evol. Microbiol.">
        <title>Panacibacter ginsenosidivorans gen. nov., sp. nov., with ginsenoside converting activity isolated from soil of a ginseng field.</title>
        <authorList>
            <person name="Siddiqi M.Z."/>
            <person name="Muhammad Shafi S."/>
            <person name="Choi K.D."/>
            <person name="Im W.T."/>
        </authorList>
    </citation>
    <scope>NUCLEOTIDE SEQUENCE [LARGE SCALE GENOMIC DNA]</scope>
    <source>
        <strain evidence="7 8">Gsoil1550</strain>
    </source>
</reference>
<dbReference type="GO" id="GO:0071949">
    <property type="term" value="F:FAD binding"/>
    <property type="evidence" value="ECO:0007669"/>
    <property type="project" value="TreeGrafter"/>
</dbReference>
<dbReference type="InterPro" id="IPR012292">
    <property type="entry name" value="Globin/Proto"/>
</dbReference>
<evidence type="ECO:0000256" key="5">
    <source>
        <dbReference type="RuleBase" id="RU000356"/>
    </source>
</evidence>
<dbReference type="GO" id="GO:0046872">
    <property type="term" value="F:metal ion binding"/>
    <property type="evidence" value="ECO:0007669"/>
    <property type="project" value="UniProtKB-KW"/>
</dbReference>
<keyword evidence="3" id="KW-0479">Metal-binding</keyword>
<dbReference type="InterPro" id="IPR009050">
    <property type="entry name" value="Globin-like_sf"/>
</dbReference>
<evidence type="ECO:0000256" key="2">
    <source>
        <dbReference type="ARBA" id="ARBA00022621"/>
    </source>
</evidence>
<evidence type="ECO:0000313" key="8">
    <source>
        <dbReference type="Proteomes" id="UP000321533"/>
    </source>
</evidence>
<gene>
    <name evidence="7" type="ORF">FRZ67_14325</name>
</gene>
<dbReference type="PROSITE" id="PS01033">
    <property type="entry name" value="GLOBIN"/>
    <property type="match status" value="1"/>
</dbReference>
<keyword evidence="1 5" id="KW-0349">Heme</keyword>
<organism evidence="7 8">
    <name type="scientific">Panacibacter ginsenosidivorans</name>
    <dbReference type="NCBI Taxonomy" id="1813871"/>
    <lineage>
        <taxon>Bacteria</taxon>
        <taxon>Pseudomonadati</taxon>
        <taxon>Bacteroidota</taxon>
        <taxon>Chitinophagia</taxon>
        <taxon>Chitinophagales</taxon>
        <taxon>Chitinophagaceae</taxon>
        <taxon>Panacibacter</taxon>
    </lineage>
</organism>
<feature type="domain" description="Globin" evidence="6">
    <location>
        <begin position="1"/>
        <end position="135"/>
    </location>
</feature>
<dbReference type="GO" id="GO:0019825">
    <property type="term" value="F:oxygen binding"/>
    <property type="evidence" value="ECO:0007669"/>
    <property type="project" value="InterPro"/>
</dbReference>
<dbReference type="Pfam" id="PF00042">
    <property type="entry name" value="Globin"/>
    <property type="match status" value="1"/>
</dbReference>
<dbReference type="AlphaFoldDB" id="A0A5B8VAP4"/>
<evidence type="ECO:0000256" key="1">
    <source>
        <dbReference type="ARBA" id="ARBA00022617"/>
    </source>
</evidence>
<dbReference type="SUPFAM" id="SSF46458">
    <property type="entry name" value="Globin-like"/>
    <property type="match status" value="1"/>
</dbReference>
<dbReference type="PANTHER" id="PTHR43396:SF3">
    <property type="entry name" value="FLAVOHEMOPROTEIN"/>
    <property type="match status" value="1"/>
</dbReference>
<keyword evidence="5" id="KW-0813">Transport</keyword>
<keyword evidence="4" id="KW-0408">Iron</keyword>
<dbReference type="GO" id="GO:0020037">
    <property type="term" value="F:heme binding"/>
    <property type="evidence" value="ECO:0007669"/>
    <property type="project" value="InterPro"/>
</dbReference>
<evidence type="ECO:0000259" key="6">
    <source>
        <dbReference type="PROSITE" id="PS01033"/>
    </source>
</evidence>
<dbReference type="Gene3D" id="1.10.490.10">
    <property type="entry name" value="Globins"/>
    <property type="match status" value="1"/>
</dbReference>
<evidence type="ECO:0000313" key="7">
    <source>
        <dbReference type="EMBL" id="QEC68422.1"/>
    </source>
</evidence>
<evidence type="ECO:0000256" key="4">
    <source>
        <dbReference type="ARBA" id="ARBA00023004"/>
    </source>
</evidence>
<dbReference type="PANTHER" id="PTHR43396">
    <property type="entry name" value="FLAVOHEMOPROTEIN"/>
    <property type="match status" value="1"/>
</dbReference>
<protein>
    <submittedName>
        <fullName evidence="7">Hemoglobin</fullName>
    </submittedName>
</protein>
<sequence>MTNNQIQIVKKTWSIVAKLDPSVAGTLFYTRLFAGSPEIKSMFKKPIQEQSAKLISMINYAVSKLDRPATMLKDVAKLARRHVEYGVQPGHYLLVGNALIWTLAQALDEHWTEETRMAWASCYTLLSNTMIEAAYRNLSSEAA</sequence>